<sequence>MLFGLFGSSSQSQQYELGQPLSGYPRPSTRPGSVVILILGRSGIGKSQLISAVCPPGVNESMSHHGKTTQVTTYRSVFSGTKYKIIDTPGFDNTELNDVEICARIIKYLRESTVARGGIHGIIYIHQSGDPLQSGSFDRYLTAISHVFFGSLGPRRLTIFFQHVNPHTSENMHIENERRNTGSTLGRLCGTGAKFVLANDQTKEFITVVESYAGVQPSLLPIQWDRPNIITDLEDILYKNSTGVRSSDHEERIKRSYERKLQDLHSILDAKDNDLAQYRDAFHRTETLRVALQESEATLRKQLQQTQREYSSLRSELQLQENFEQSDIVQELEDLNRHIDDISRSIAAHWTDNHVRPVFNKDPAEVTSLDVQDRPGLLKLLGLDEDKCSLASSAEGKGLDIENFLDFTIRNMLCNLLFVRIFQPFHPAISPEQNHALSRAYQEIQKRESQTISGKWRSSTFTSIYEIDNLEQVSTWIDELLDRFTLEQLVPLMKFVFGSNDFAPDRQHLNQTRELMMRAWTWNSKLKGEVIVLGDFRQTIHTPYSKFDPSTMKDFEPQPNAQPISVLGTIGLGLVSLRAVGGRQSPEETLVCKATVITNTLYA</sequence>
<comment type="caution">
    <text evidence="3">The sequence shown here is derived from an EMBL/GenBank/DDBJ whole genome shotgun (WGS) entry which is preliminary data.</text>
</comment>
<protein>
    <recommendedName>
        <fullName evidence="2">G domain-containing protein</fullName>
    </recommendedName>
</protein>
<name>A0A8H3CQ87_9AGAM</name>
<feature type="domain" description="G" evidence="2">
    <location>
        <begin position="36"/>
        <end position="92"/>
    </location>
</feature>
<evidence type="ECO:0000259" key="2">
    <source>
        <dbReference type="Pfam" id="PF01926"/>
    </source>
</evidence>
<evidence type="ECO:0000313" key="3">
    <source>
        <dbReference type="EMBL" id="CAE6494292.1"/>
    </source>
</evidence>
<dbReference type="EMBL" id="CAJMWX010001528">
    <property type="protein sequence ID" value="CAE6494292.1"/>
    <property type="molecule type" value="Genomic_DNA"/>
</dbReference>
<dbReference type="Proteomes" id="UP000663888">
    <property type="component" value="Unassembled WGS sequence"/>
</dbReference>
<organism evidence="3 4">
    <name type="scientific">Rhizoctonia solani</name>
    <dbReference type="NCBI Taxonomy" id="456999"/>
    <lineage>
        <taxon>Eukaryota</taxon>
        <taxon>Fungi</taxon>
        <taxon>Dikarya</taxon>
        <taxon>Basidiomycota</taxon>
        <taxon>Agaricomycotina</taxon>
        <taxon>Agaricomycetes</taxon>
        <taxon>Cantharellales</taxon>
        <taxon>Ceratobasidiaceae</taxon>
        <taxon>Rhizoctonia</taxon>
    </lineage>
</organism>
<proteinExistence type="predicted"/>
<gene>
    <name evidence="3" type="ORF">RDB_LOCUS145200</name>
</gene>
<feature type="coiled-coil region" evidence="1">
    <location>
        <begin position="289"/>
        <end position="323"/>
    </location>
</feature>
<dbReference type="SUPFAM" id="SSF52540">
    <property type="entry name" value="P-loop containing nucleoside triphosphate hydrolases"/>
    <property type="match status" value="1"/>
</dbReference>
<accession>A0A8H3CQ87</accession>
<dbReference type="AlphaFoldDB" id="A0A8H3CQ87"/>
<evidence type="ECO:0000313" key="4">
    <source>
        <dbReference type="Proteomes" id="UP000663888"/>
    </source>
</evidence>
<dbReference type="InterPro" id="IPR027417">
    <property type="entry name" value="P-loop_NTPase"/>
</dbReference>
<dbReference type="Pfam" id="PF01926">
    <property type="entry name" value="MMR_HSR1"/>
    <property type="match status" value="1"/>
</dbReference>
<dbReference type="GO" id="GO:0005525">
    <property type="term" value="F:GTP binding"/>
    <property type="evidence" value="ECO:0007669"/>
    <property type="project" value="InterPro"/>
</dbReference>
<dbReference type="InterPro" id="IPR006073">
    <property type="entry name" value="GTP-bd"/>
</dbReference>
<evidence type="ECO:0000256" key="1">
    <source>
        <dbReference type="SAM" id="Coils"/>
    </source>
</evidence>
<dbReference type="Gene3D" id="3.40.50.300">
    <property type="entry name" value="P-loop containing nucleotide triphosphate hydrolases"/>
    <property type="match status" value="1"/>
</dbReference>
<reference evidence="3" key="1">
    <citation type="submission" date="2021-01" db="EMBL/GenBank/DDBJ databases">
        <authorList>
            <person name="Kaushik A."/>
        </authorList>
    </citation>
    <scope>NUCLEOTIDE SEQUENCE</scope>
    <source>
        <strain evidence="3">AG4-R118</strain>
    </source>
</reference>
<keyword evidence="1" id="KW-0175">Coiled coil</keyword>